<proteinExistence type="predicted"/>
<evidence type="ECO:0000313" key="1">
    <source>
        <dbReference type="EMBL" id="SNX75227.1"/>
    </source>
</evidence>
<dbReference type="Proteomes" id="UP000219546">
    <property type="component" value="Unassembled WGS sequence"/>
</dbReference>
<dbReference type="AlphaFoldDB" id="A0A285D5Y1"/>
<name>A0A285D5Y1_9BACI</name>
<sequence>MPGDIGGLGAQGEICQEKLGDCAHNGRFGRKRRKLGVFSVFMGGDCYNGAVSSNLWAVLECIGRFI</sequence>
<gene>
    <name evidence="1" type="ORF">SAMN05877753_11187</name>
</gene>
<organism evidence="1 2">
    <name type="scientific">Bacillus oleivorans</name>
    <dbReference type="NCBI Taxonomy" id="1448271"/>
    <lineage>
        <taxon>Bacteria</taxon>
        <taxon>Bacillati</taxon>
        <taxon>Bacillota</taxon>
        <taxon>Bacilli</taxon>
        <taxon>Bacillales</taxon>
        <taxon>Bacillaceae</taxon>
        <taxon>Bacillus</taxon>
    </lineage>
</organism>
<dbReference type="EMBL" id="OAOP01000011">
    <property type="protein sequence ID" value="SNX75227.1"/>
    <property type="molecule type" value="Genomic_DNA"/>
</dbReference>
<keyword evidence="2" id="KW-1185">Reference proteome</keyword>
<evidence type="ECO:0000313" key="2">
    <source>
        <dbReference type="Proteomes" id="UP000219546"/>
    </source>
</evidence>
<accession>A0A285D5Y1</accession>
<protein>
    <submittedName>
        <fullName evidence="1">Uncharacterized protein</fullName>
    </submittedName>
</protein>
<reference evidence="1 2" key="1">
    <citation type="submission" date="2017-08" db="EMBL/GenBank/DDBJ databases">
        <authorList>
            <person name="de Groot N.N."/>
        </authorList>
    </citation>
    <scope>NUCLEOTIDE SEQUENCE [LARGE SCALE GENOMIC DNA]</scope>
    <source>
        <strain evidence="1 2">JC228</strain>
    </source>
</reference>